<evidence type="ECO:0000256" key="2">
    <source>
        <dbReference type="ARBA" id="ARBA00005967"/>
    </source>
</evidence>
<dbReference type="PANTHER" id="PTHR34299">
    <property type="entry name" value="DIACYLGLYCEROL KINASE"/>
    <property type="match status" value="1"/>
</dbReference>
<evidence type="ECO:0000256" key="9">
    <source>
        <dbReference type="ARBA" id="ARBA00022840"/>
    </source>
</evidence>
<evidence type="ECO:0000256" key="1">
    <source>
        <dbReference type="ARBA" id="ARBA00004651"/>
    </source>
</evidence>
<evidence type="ECO:0000256" key="10">
    <source>
        <dbReference type="ARBA" id="ARBA00022989"/>
    </source>
</evidence>
<evidence type="ECO:0000256" key="18">
    <source>
        <dbReference type="PIRSR" id="PIRSR600829-4"/>
    </source>
</evidence>
<comment type="similarity">
    <text evidence="2">Belongs to the bacterial diacylglycerol kinase family.</text>
</comment>
<protein>
    <submittedName>
        <fullName evidence="20">Diacylglycerol kinase</fullName>
        <ecNumber evidence="20">2.7.1.107</ecNumber>
    </submittedName>
</protein>
<dbReference type="GO" id="GO:0008654">
    <property type="term" value="P:phospholipid biosynthetic process"/>
    <property type="evidence" value="ECO:0007669"/>
    <property type="project" value="UniProtKB-KW"/>
</dbReference>
<feature type="binding site" evidence="18">
    <location>
        <position position="81"/>
    </location>
    <ligand>
        <name>a divalent metal cation</name>
        <dbReference type="ChEBI" id="CHEBI:60240"/>
    </ligand>
</feature>
<accession>A0A1K2I6R6</accession>
<keyword evidence="13" id="KW-0594">Phospholipid biosynthesis</keyword>
<evidence type="ECO:0000256" key="11">
    <source>
        <dbReference type="ARBA" id="ARBA00023098"/>
    </source>
</evidence>
<keyword evidence="12 19" id="KW-0472">Membrane</keyword>
<comment type="subcellular location">
    <subcellularLocation>
        <location evidence="1">Cell membrane</location>
        <topology evidence="1">Multi-pass membrane protein</topology>
    </subcellularLocation>
</comment>
<evidence type="ECO:0000256" key="13">
    <source>
        <dbReference type="ARBA" id="ARBA00023209"/>
    </source>
</evidence>
<evidence type="ECO:0000256" key="8">
    <source>
        <dbReference type="ARBA" id="ARBA00022777"/>
    </source>
</evidence>
<dbReference type="InterPro" id="IPR033717">
    <property type="entry name" value="UDPK"/>
</dbReference>
<feature type="transmembrane region" description="Helical" evidence="19">
    <location>
        <begin position="101"/>
        <end position="123"/>
    </location>
</feature>
<dbReference type="AlphaFoldDB" id="A0A1K2I6R6"/>
<feature type="binding site" evidence="17">
    <location>
        <begin position="100"/>
        <end position="101"/>
    </location>
    <ligand>
        <name>ATP</name>
        <dbReference type="ChEBI" id="CHEBI:30616"/>
    </ligand>
</feature>
<keyword evidence="5 20" id="KW-0808">Transferase</keyword>
<feature type="binding site" evidence="17">
    <location>
        <position position="81"/>
    </location>
    <ligand>
        <name>ATP</name>
        <dbReference type="ChEBI" id="CHEBI:30616"/>
    </ligand>
</feature>
<keyword evidence="10 19" id="KW-1133">Transmembrane helix</keyword>
<dbReference type="CDD" id="cd14265">
    <property type="entry name" value="UDPK_IM_like"/>
    <property type="match status" value="1"/>
</dbReference>
<evidence type="ECO:0000256" key="15">
    <source>
        <dbReference type="PIRSR" id="PIRSR600829-1"/>
    </source>
</evidence>
<feature type="transmembrane region" description="Helical" evidence="19">
    <location>
        <begin position="60"/>
        <end position="80"/>
    </location>
</feature>
<evidence type="ECO:0000256" key="4">
    <source>
        <dbReference type="ARBA" id="ARBA00022516"/>
    </source>
</evidence>
<evidence type="ECO:0000256" key="3">
    <source>
        <dbReference type="ARBA" id="ARBA00022475"/>
    </source>
</evidence>
<feature type="active site" description="Proton acceptor" evidence="15">
    <location>
        <position position="74"/>
    </location>
</feature>
<dbReference type="GO" id="GO:0046872">
    <property type="term" value="F:metal ion binding"/>
    <property type="evidence" value="ECO:0007669"/>
    <property type="project" value="UniProtKB-KW"/>
</dbReference>
<keyword evidence="3" id="KW-1003">Cell membrane</keyword>
<keyword evidence="4" id="KW-0444">Lipid biosynthesis</keyword>
<evidence type="ECO:0000256" key="5">
    <source>
        <dbReference type="ARBA" id="ARBA00022679"/>
    </source>
</evidence>
<dbReference type="InterPro" id="IPR036945">
    <property type="entry name" value="DAGK_sf"/>
</dbReference>
<keyword evidence="7 17" id="KW-0547">Nucleotide-binding</keyword>
<organism evidence="20">
    <name type="scientific">Loigolactobacillus rennini</name>
    <dbReference type="NCBI Taxonomy" id="238013"/>
    <lineage>
        <taxon>Bacteria</taxon>
        <taxon>Bacillati</taxon>
        <taxon>Bacillota</taxon>
        <taxon>Bacilli</taxon>
        <taxon>Lactobacillales</taxon>
        <taxon>Lactobacillaceae</taxon>
        <taxon>Loigolactobacillus</taxon>
    </lineage>
</organism>
<evidence type="ECO:0000256" key="7">
    <source>
        <dbReference type="ARBA" id="ARBA00022741"/>
    </source>
</evidence>
<keyword evidence="6 19" id="KW-0812">Transmembrane</keyword>
<feature type="binding site" evidence="18">
    <location>
        <position position="33"/>
    </location>
    <ligand>
        <name>a divalent metal cation</name>
        <dbReference type="ChEBI" id="CHEBI:60240"/>
    </ligand>
</feature>
<dbReference type="EC" id="2.7.1.107" evidence="20"/>
<dbReference type="PANTHER" id="PTHR34299:SF1">
    <property type="entry name" value="DIACYLGLYCEROL KINASE"/>
    <property type="match status" value="1"/>
</dbReference>
<dbReference type="InterPro" id="IPR000829">
    <property type="entry name" value="DAGK"/>
</dbReference>
<gene>
    <name evidence="20" type="ORF">LREN565_1156</name>
</gene>
<keyword evidence="14" id="KW-1208">Phospholipid metabolism</keyword>
<dbReference type="GO" id="GO:0004143">
    <property type="term" value="F:ATP-dependent diacylglycerol kinase activity"/>
    <property type="evidence" value="ECO:0007669"/>
    <property type="project" value="UniProtKB-EC"/>
</dbReference>
<feature type="binding site" evidence="16">
    <location>
        <position position="74"/>
    </location>
    <ligand>
        <name>substrate</name>
    </ligand>
</feature>
<evidence type="ECO:0000256" key="6">
    <source>
        <dbReference type="ARBA" id="ARBA00022692"/>
    </source>
</evidence>
<evidence type="ECO:0000256" key="14">
    <source>
        <dbReference type="ARBA" id="ARBA00023264"/>
    </source>
</evidence>
<dbReference type="GO" id="GO:0005886">
    <property type="term" value="C:plasma membrane"/>
    <property type="evidence" value="ECO:0007669"/>
    <property type="project" value="UniProtKB-SubCell"/>
</dbReference>
<keyword evidence="9 17" id="KW-0067">ATP-binding</keyword>
<keyword evidence="11" id="KW-0443">Lipid metabolism</keyword>
<feature type="binding site" evidence="17">
    <location>
        <position position="33"/>
    </location>
    <ligand>
        <name>ATP</name>
        <dbReference type="ChEBI" id="CHEBI:30616"/>
    </ligand>
</feature>
<evidence type="ECO:0000256" key="16">
    <source>
        <dbReference type="PIRSR" id="PIRSR600829-2"/>
    </source>
</evidence>
<evidence type="ECO:0000256" key="17">
    <source>
        <dbReference type="PIRSR" id="PIRSR600829-3"/>
    </source>
</evidence>
<name>A0A1K2I6R6_9LACO</name>
<keyword evidence="18" id="KW-0460">Magnesium</keyword>
<sequence length="131" mass="14666">MALKDKQKVTKNQHLWQSMWHALCGLGTAVKLERNMRWHVLAAVLVIVLGWWLGLTLNQWLWIGLAIFLVIQSEVLNTVIEQVVDLLTAHHYVLAAKYAKDMAAAAVLLAALFAFCVGLLIFIPKILGLLP</sequence>
<dbReference type="Pfam" id="PF01219">
    <property type="entry name" value="DAGK_prokar"/>
    <property type="match status" value="1"/>
</dbReference>
<evidence type="ECO:0000256" key="12">
    <source>
        <dbReference type="ARBA" id="ARBA00023136"/>
    </source>
</evidence>
<proteinExistence type="inferred from homology"/>
<comment type="cofactor">
    <cofactor evidence="18">
        <name>Mg(2+)</name>
        <dbReference type="ChEBI" id="CHEBI:18420"/>
    </cofactor>
    <text evidence="18">Mn(2+), Zn(2+), Cd(2+) and Co(2+) support activity to lesser extents.</text>
</comment>
<reference evidence="20" key="1">
    <citation type="submission" date="2016-11" db="EMBL/GenBank/DDBJ databases">
        <authorList>
            <person name="Jaros S."/>
            <person name="Januszkiewicz K."/>
            <person name="Wedrychowicz H."/>
        </authorList>
    </citation>
    <scope>NUCLEOTIDE SEQUENCE</scope>
    <source>
        <strain evidence="20">ACA-DC 565</strain>
    </source>
</reference>
<dbReference type="GO" id="GO:0005524">
    <property type="term" value="F:ATP binding"/>
    <property type="evidence" value="ECO:0007669"/>
    <property type="project" value="UniProtKB-KW"/>
</dbReference>
<evidence type="ECO:0000256" key="19">
    <source>
        <dbReference type="SAM" id="Phobius"/>
    </source>
</evidence>
<feature type="transmembrane region" description="Helical" evidence="19">
    <location>
        <begin position="38"/>
        <end position="54"/>
    </location>
</feature>
<dbReference type="EMBL" id="LT634362">
    <property type="protein sequence ID" value="SFZ88043.1"/>
    <property type="molecule type" value="Genomic_DNA"/>
</dbReference>
<evidence type="ECO:0000313" key="20">
    <source>
        <dbReference type="EMBL" id="SFZ88043.1"/>
    </source>
</evidence>
<keyword evidence="8 20" id="KW-0418">Kinase</keyword>
<keyword evidence="18" id="KW-0479">Metal-binding</keyword>
<dbReference type="Gene3D" id="1.10.287.3610">
    <property type="match status" value="1"/>
</dbReference>